<accession>A0AAN6ZYY6</accession>
<name>A0AAN6ZYY6_9PEZI</name>
<feature type="compositionally biased region" description="Basic and acidic residues" evidence="1">
    <location>
        <begin position="114"/>
        <end position="126"/>
    </location>
</feature>
<dbReference type="Pfam" id="PF26118">
    <property type="entry name" value="DUF8035"/>
    <property type="match status" value="1"/>
</dbReference>
<sequence>MSRSRVEFDEREYVREREPPRRAPVREYDEVDVRFRERERERVNDRLPAFMREDHRRAEPGEMVLRQREVETIERPRPRSPSPVRIRERIVERTRSVSPPPRRLEEDVRFRRVVRESSRGPAERIRFVPTRSRSRSPSPEVQQRIRIVEREKERAPSPPPQPRPPTPRVVKGPTVEREVITHYRDIDHGMVAAPRPPSPPPARHAHRDTEIDIITSRNGTEVDIHRHAHSHSHSHNRGRSVSRERPSRRSVQTWEDDVLVQSDRKHLHVDVERRRSISRGRRAHSAAPPVIQRDDEAYEITNKIDSRGRMGEAWNGITKDWAIIDVPPGTERVRMDGAGGAAAEVTWQKYSGVRRAKFIPDREEKSSVVSSSTTVSELRPRERERERERRLSVQIVDKDRGISREREVEIEKVTDRRIAIRGSTPPAPRRADTWTEITKDLVCREAIQELGYEFEETEFFYYVVEFLQYDDVLRLVQLSDRIRAARKDRAREIAYERDIREDWDHRNHHHHHRHRYSVDYEDERVVEREVHYESRHPGRGYRH</sequence>
<feature type="region of interest" description="Disordered" evidence="1">
    <location>
        <begin position="362"/>
        <end position="383"/>
    </location>
</feature>
<reference evidence="3" key="2">
    <citation type="submission" date="2023-05" db="EMBL/GenBank/DDBJ databases">
        <authorList>
            <consortium name="Lawrence Berkeley National Laboratory"/>
            <person name="Steindorff A."/>
            <person name="Hensen N."/>
            <person name="Bonometti L."/>
            <person name="Westerberg I."/>
            <person name="Brannstrom I.O."/>
            <person name="Guillou S."/>
            <person name="Cros-Aarteil S."/>
            <person name="Calhoun S."/>
            <person name="Haridas S."/>
            <person name="Kuo A."/>
            <person name="Mondo S."/>
            <person name="Pangilinan J."/>
            <person name="Riley R."/>
            <person name="Labutti K."/>
            <person name="Andreopoulos B."/>
            <person name="Lipzen A."/>
            <person name="Chen C."/>
            <person name="Yanf M."/>
            <person name="Daum C."/>
            <person name="Ng V."/>
            <person name="Clum A."/>
            <person name="Ohm R."/>
            <person name="Martin F."/>
            <person name="Silar P."/>
            <person name="Natvig D."/>
            <person name="Lalanne C."/>
            <person name="Gautier V."/>
            <person name="Ament-Velasquez S.L."/>
            <person name="Kruys A."/>
            <person name="Hutchinson M.I."/>
            <person name="Powell A.J."/>
            <person name="Barry K."/>
            <person name="Miller A.N."/>
            <person name="Grigoriev I.V."/>
            <person name="Debuchy R."/>
            <person name="Gladieux P."/>
            <person name="Thoren M.H."/>
            <person name="Johannesson H."/>
        </authorList>
    </citation>
    <scope>NUCLEOTIDE SEQUENCE</scope>
    <source>
        <strain evidence="3">CBS 538.74</strain>
    </source>
</reference>
<evidence type="ECO:0000313" key="3">
    <source>
        <dbReference type="EMBL" id="KAK4155319.1"/>
    </source>
</evidence>
<evidence type="ECO:0000256" key="1">
    <source>
        <dbReference type="SAM" id="MobiDB-lite"/>
    </source>
</evidence>
<dbReference type="InterPro" id="IPR058348">
    <property type="entry name" value="DUF8035"/>
</dbReference>
<feature type="region of interest" description="Disordered" evidence="1">
    <location>
        <begin position="114"/>
        <end position="174"/>
    </location>
</feature>
<feature type="compositionally biased region" description="Low complexity" evidence="1">
    <location>
        <begin position="129"/>
        <end position="139"/>
    </location>
</feature>
<dbReference type="AlphaFoldDB" id="A0AAN6ZYY6"/>
<evidence type="ECO:0000259" key="2">
    <source>
        <dbReference type="Pfam" id="PF26118"/>
    </source>
</evidence>
<keyword evidence="4" id="KW-1185">Reference proteome</keyword>
<proteinExistence type="predicted"/>
<comment type="caution">
    <text evidence="3">The sequence shown here is derived from an EMBL/GenBank/DDBJ whole genome shotgun (WGS) entry which is preliminary data.</text>
</comment>
<reference evidence="3" key="1">
    <citation type="journal article" date="2023" name="Mol. Phylogenet. Evol.">
        <title>Genome-scale phylogeny and comparative genomics of the fungal order Sordariales.</title>
        <authorList>
            <person name="Hensen N."/>
            <person name="Bonometti L."/>
            <person name="Westerberg I."/>
            <person name="Brannstrom I.O."/>
            <person name="Guillou S."/>
            <person name="Cros-Aarteil S."/>
            <person name="Calhoun S."/>
            <person name="Haridas S."/>
            <person name="Kuo A."/>
            <person name="Mondo S."/>
            <person name="Pangilinan J."/>
            <person name="Riley R."/>
            <person name="LaButti K."/>
            <person name="Andreopoulos B."/>
            <person name="Lipzen A."/>
            <person name="Chen C."/>
            <person name="Yan M."/>
            <person name="Daum C."/>
            <person name="Ng V."/>
            <person name="Clum A."/>
            <person name="Steindorff A."/>
            <person name="Ohm R.A."/>
            <person name="Martin F."/>
            <person name="Silar P."/>
            <person name="Natvig D.O."/>
            <person name="Lalanne C."/>
            <person name="Gautier V."/>
            <person name="Ament-Velasquez S.L."/>
            <person name="Kruys A."/>
            <person name="Hutchinson M.I."/>
            <person name="Powell A.J."/>
            <person name="Barry K."/>
            <person name="Miller A.N."/>
            <person name="Grigoriev I.V."/>
            <person name="Debuchy R."/>
            <person name="Gladieux P."/>
            <person name="Hiltunen Thoren M."/>
            <person name="Johannesson H."/>
        </authorList>
    </citation>
    <scope>NUCLEOTIDE SEQUENCE</scope>
    <source>
        <strain evidence="3">CBS 538.74</strain>
    </source>
</reference>
<dbReference type="EMBL" id="MU856890">
    <property type="protein sequence ID" value="KAK4155319.1"/>
    <property type="molecule type" value="Genomic_DNA"/>
</dbReference>
<gene>
    <name evidence="3" type="ORF">C8A00DRAFT_31841</name>
</gene>
<feature type="domain" description="DUF8035" evidence="2">
    <location>
        <begin position="432"/>
        <end position="485"/>
    </location>
</feature>
<dbReference type="Proteomes" id="UP001302745">
    <property type="component" value="Unassembled WGS sequence"/>
</dbReference>
<evidence type="ECO:0000313" key="4">
    <source>
        <dbReference type="Proteomes" id="UP001302745"/>
    </source>
</evidence>
<feature type="compositionally biased region" description="Low complexity" evidence="1">
    <location>
        <begin position="367"/>
        <end position="377"/>
    </location>
</feature>
<protein>
    <recommendedName>
        <fullName evidence="2">DUF8035 domain-containing protein</fullName>
    </recommendedName>
</protein>
<organism evidence="3 4">
    <name type="scientific">Chaetomidium leptoderma</name>
    <dbReference type="NCBI Taxonomy" id="669021"/>
    <lineage>
        <taxon>Eukaryota</taxon>
        <taxon>Fungi</taxon>
        <taxon>Dikarya</taxon>
        <taxon>Ascomycota</taxon>
        <taxon>Pezizomycotina</taxon>
        <taxon>Sordariomycetes</taxon>
        <taxon>Sordariomycetidae</taxon>
        <taxon>Sordariales</taxon>
        <taxon>Chaetomiaceae</taxon>
        <taxon>Chaetomidium</taxon>
    </lineage>
</organism>
<feature type="compositionally biased region" description="Basic and acidic residues" evidence="1">
    <location>
        <begin position="146"/>
        <end position="155"/>
    </location>
</feature>
<feature type="compositionally biased region" description="Basic residues" evidence="1">
    <location>
        <begin position="226"/>
        <end position="240"/>
    </location>
</feature>
<feature type="region of interest" description="Disordered" evidence="1">
    <location>
        <begin position="226"/>
        <end position="253"/>
    </location>
</feature>
<feature type="compositionally biased region" description="Pro residues" evidence="1">
    <location>
        <begin position="156"/>
        <end position="167"/>
    </location>
</feature>